<accession>A0A8E0S8Q6</accession>
<evidence type="ECO:0000313" key="2">
    <source>
        <dbReference type="EMBL" id="KAA0199956.1"/>
    </source>
</evidence>
<dbReference type="AlphaFoldDB" id="A0A8E0S8Q6"/>
<gene>
    <name evidence="2" type="ORF">FBUS_02041</name>
</gene>
<sequence>MRQQSSSTTLNVATNQAPEIFLAGVSHSNLRKDSTVDINSAISTGATEIAVALAPDSPVTPSTLMGPPPSTAEITPVPQSIPSAGPAPSTAVSPKSPPSSPSPPIPPPVDSNDRPVSALTSQLRNAIALRSRKLNGLIEAEDDVSSTKTSDRMAVDNRADAKNSASTNFIDSDAVEDPSAPPPPPPPPLLNPWPSRRLDHPGPVRGYQGDTVEARCNNQTQLSREIGHTIQKPSLAVSSMMREMQRHILARRKAIEAAEEANEATGASGSDPPVYLHFYLF</sequence>
<reference evidence="2" key="1">
    <citation type="submission" date="2019-05" db="EMBL/GenBank/DDBJ databases">
        <title>Annotation for the trematode Fasciolopsis buski.</title>
        <authorList>
            <person name="Choi Y.-J."/>
        </authorList>
    </citation>
    <scope>NUCLEOTIDE SEQUENCE</scope>
    <source>
        <strain evidence="2">HT</strain>
        <tissue evidence="2">Whole worm</tissue>
    </source>
</reference>
<evidence type="ECO:0000313" key="3">
    <source>
        <dbReference type="Proteomes" id="UP000728185"/>
    </source>
</evidence>
<feature type="compositionally biased region" description="Basic and acidic residues" evidence="1">
    <location>
        <begin position="149"/>
        <end position="161"/>
    </location>
</feature>
<feature type="compositionally biased region" description="Pro residues" evidence="1">
    <location>
        <begin position="95"/>
        <end position="109"/>
    </location>
</feature>
<organism evidence="2 3">
    <name type="scientific">Fasciolopsis buskii</name>
    <dbReference type="NCBI Taxonomy" id="27845"/>
    <lineage>
        <taxon>Eukaryota</taxon>
        <taxon>Metazoa</taxon>
        <taxon>Spiralia</taxon>
        <taxon>Lophotrochozoa</taxon>
        <taxon>Platyhelminthes</taxon>
        <taxon>Trematoda</taxon>
        <taxon>Digenea</taxon>
        <taxon>Plagiorchiida</taxon>
        <taxon>Echinostomata</taxon>
        <taxon>Echinostomatoidea</taxon>
        <taxon>Fasciolidae</taxon>
        <taxon>Fasciolopsis</taxon>
    </lineage>
</organism>
<proteinExistence type="predicted"/>
<protein>
    <submittedName>
        <fullName evidence="2">Uncharacterized protein</fullName>
    </submittedName>
</protein>
<keyword evidence="3" id="KW-1185">Reference proteome</keyword>
<evidence type="ECO:0000256" key="1">
    <source>
        <dbReference type="SAM" id="MobiDB-lite"/>
    </source>
</evidence>
<comment type="caution">
    <text evidence="2">The sequence shown here is derived from an EMBL/GenBank/DDBJ whole genome shotgun (WGS) entry which is preliminary data.</text>
</comment>
<dbReference type="Proteomes" id="UP000728185">
    <property type="component" value="Unassembled WGS sequence"/>
</dbReference>
<dbReference type="OrthoDB" id="10672782at2759"/>
<dbReference type="EMBL" id="LUCM01000819">
    <property type="protein sequence ID" value="KAA0199956.1"/>
    <property type="molecule type" value="Genomic_DNA"/>
</dbReference>
<feature type="region of interest" description="Disordered" evidence="1">
    <location>
        <begin position="60"/>
        <end position="116"/>
    </location>
</feature>
<name>A0A8E0S8Q6_9TREM</name>
<feature type="region of interest" description="Disordered" evidence="1">
    <location>
        <begin position="141"/>
        <end position="209"/>
    </location>
</feature>
<feature type="compositionally biased region" description="Pro residues" evidence="1">
    <location>
        <begin position="179"/>
        <end position="191"/>
    </location>
</feature>